<dbReference type="PANTHER" id="PTHR10098:SF106">
    <property type="entry name" value="TETRATRICOPEPTIDE REPEAT PROTEIN 28-LIKE PROTEIN"/>
    <property type="match status" value="1"/>
</dbReference>
<organism evidence="4 5">
    <name type="scientific">Tulasnella calospora MUT 4182</name>
    <dbReference type="NCBI Taxonomy" id="1051891"/>
    <lineage>
        <taxon>Eukaryota</taxon>
        <taxon>Fungi</taxon>
        <taxon>Dikarya</taxon>
        <taxon>Basidiomycota</taxon>
        <taxon>Agaricomycotina</taxon>
        <taxon>Agaricomycetes</taxon>
        <taxon>Cantharellales</taxon>
        <taxon>Tulasnellaceae</taxon>
        <taxon>Tulasnella</taxon>
    </lineage>
</organism>
<evidence type="ECO:0000259" key="3">
    <source>
        <dbReference type="PROSITE" id="PS50011"/>
    </source>
</evidence>
<evidence type="ECO:0000313" key="4">
    <source>
        <dbReference type="EMBL" id="KIO18453.1"/>
    </source>
</evidence>
<dbReference type="STRING" id="1051891.A0A0C3KAL8"/>
<dbReference type="SMART" id="SM00220">
    <property type="entry name" value="S_TKc"/>
    <property type="match status" value="1"/>
</dbReference>
<dbReference type="GO" id="GO:0004672">
    <property type="term" value="F:protein kinase activity"/>
    <property type="evidence" value="ECO:0007669"/>
    <property type="project" value="InterPro"/>
</dbReference>
<dbReference type="InterPro" id="IPR019734">
    <property type="entry name" value="TPR_rpt"/>
</dbReference>
<dbReference type="SMART" id="SM00028">
    <property type="entry name" value="TPR"/>
    <property type="match status" value="9"/>
</dbReference>
<dbReference type="PROSITE" id="PS00108">
    <property type="entry name" value="PROTEIN_KINASE_ST"/>
    <property type="match status" value="1"/>
</dbReference>
<dbReference type="EMBL" id="KN823285">
    <property type="protein sequence ID" value="KIO18453.1"/>
    <property type="molecule type" value="Genomic_DNA"/>
</dbReference>
<feature type="compositionally biased region" description="Basic and acidic residues" evidence="2">
    <location>
        <begin position="9"/>
        <end position="33"/>
    </location>
</feature>
<dbReference type="InterPro" id="IPR008271">
    <property type="entry name" value="Ser/Thr_kinase_AS"/>
</dbReference>
<evidence type="ECO:0000256" key="2">
    <source>
        <dbReference type="SAM" id="MobiDB-lite"/>
    </source>
</evidence>
<dbReference type="PROSITE" id="PS50005">
    <property type="entry name" value="TPR"/>
    <property type="match status" value="4"/>
</dbReference>
<dbReference type="PROSITE" id="PS50011">
    <property type="entry name" value="PROTEIN_KINASE_DOM"/>
    <property type="match status" value="1"/>
</dbReference>
<dbReference type="Pfam" id="PF13374">
    <property type="entry name" value="TPR_10"/>
    <property type="match status" value="1"/>
</dbReference>
<evidence type="ECO:0000313" key="5">
    <source>
        <dbReference type="Proteomes" id="UP000054248"/>
    </source>
</evidence>
<name>A0A0C3KAL8_9AGAM</name>
<dbReference type="GO" id="GO:0005524">
    <property type="term" value="F:ATP binding"/>
    <property type="evidence" value="ECO:0007669"/>
    <property type="project" value="InterPro"/>
</dbReference>
<keyword evidence="1" id="KW-0802">TPR repeat</keyword>
<keyword evidence="5" id="KW-1185">Reference proteome</keyword>
<gene>
    <name evidence="4" type="ORF">M407DRAFT_31878</name>
</gene>
<dbReference type="OrthoDB" id="10252171at2759"/>
<dbReference type="Pfam" id="PF13424">
    <property type="entry name" value="TPR_12"/>
    <property type="match status" value="4"/>
</dbReference>
<dbReference type="PANTHER" id="PTHR10098">
    <property type="entry name" value="RAPSYN-RELATED"/>
    <property type="match status" value="1"/>
</dbReference>
<dbReference type="Pfam" id="PF07714">
    <property type="entry name" value="PK_Tyr_Ser-Thr"/>
    <property type="match status" value="2"/>
</dbReference>
<sequence length="825" mass="90002">MSNPSPHTTDAEAHASDADAQRQAEFLEQRLEAIDLNDPQSSKPSQEPRRKKLSARDLLERLNRRRLELNRINFAGGGTQAGKGSHGEVVVATLTLGDGTSSESTNQVAVKKFLFDDNIDEEKFLRTFANELHVLDGLDHPNIIELVGFVEDMTKRMAWLVFPWEANGNVREFLLSGKWELPERVSLIQDVADGLEYLHTRKPPVRHGDLKSLNILVNSDHRAVITDFGSARIQTEARGFETTGGSNSPRHQAASTNSNVDITLYDGCPEVTVSTANAELTLTGPSWSFRWAAPEVLNEEEPCLASDIWALGWIAWEIVTDNYPFPEAKTNKLITIKVIAGLLPSLYDEVQLSQIGDLCYVMVRCWKSEPNERLSAAECRRAIQWVPSTIPRTRSDGMSRIRSAALLVQMGNMHRLQGRYSEALKLVDEGFSIARSAGDQIMMANALIMAASSHKMVSNYDKAEECCNQALALYKSTGSSIGQANAFQRLGETHQARSNHVKAEKSFSQALAFYKSIGNSLGQANALWGLGEIHQARSNHAEAEESFSQALALYKSIGYSLGQANALRRLGAIHQARSNYAEAEESFSQALALYKSIGSGLGQANALQGLGEIHQARSNHAESEESFGQALALHKSIGYSLGQANALQGLGEIHQARSNHAEAEESFNQALALYKSIGYSLGQVNALQGLGGIHQARSNHAEAEESFSQALAISKSIGNSLGQANALQGLGGIHQARSNHAEAEESFSQALALYKSVRSTLGEANSLVGLSEVLICQARYSEAKPLLDEVAQLSNQIDYKWARNRSKKLLAEALEAEKSSTGPSP</sequence>
<dbReference type="Gene3D" id="1.25.40.10">
    <property type="entry name" value="Tetratricopeptide repeat domain"/>
    <property type="match status" value="3"/>
</dbReference>
<dbReference type="InterPro" id="IPR011009">
    <property type="entry name" value="Kinase-like_dom_sf"/>
</dbReference>
<dbReference type="InterPro" id="IPR001245">
    <property type="entry name" value="Ser-Thr/Tyr_kinase_cat_dom"/>
</dbReference>
<proteinExistence type="predicted"/>
<dbReference type="SUPFAM" id="SSF56112">
    <property type="entry name" value="Protein kinase-like (PK-like)"/>
    <property type="match status" value="1"/>
</dbReference>
<feature type="repeat" description="TPR" evidence="1">
    <location>
        <begin position="644"/>
        <end position="677"/>
    </location>
</feature>
<feature type="repeat" description="TPR" evidence="1">
    <location>
        <begin position="524"/>
        <end position="557"/>
    </location>
</feature>
<dbReference type="Gene3D" id="1.10.510.10">
    <property type="entry name" value="Transferase(Phosphotransferase) domain 1"/>
    <property type="match status" value="1"/>
</dbReference>
<feature type="region of interest" description="Disordered" evidence="2">
    <location>
        <begin position="1"/>
        <end position="56"/>
    </location>
</feature>
<feature type="repeat" description="TPR" evidence="1">
    <location>
        <begin position="724"/>
        <end position="757"/>
    </location>
</feature>
<reference evidence="4 5" key="1">
    <citation type="submission" date="2014-04" db="EMBL/GenBank/DDBJ databases">
        <authorList>
            <consortium name="DOE Joint Genome Institute"/>
            <person name="Kuo A."/>
            <person name="Girlanda M."/>
            <person name="Perotto S."/>
            <person name="Kohler A."/>
            <person name="Nagy L.G."/>
            <person name="Floudas D."/>
            <person name="Copeland A."/>
            <person name="Barry K.W."/>
            <person name="Cichocki N."/>
            <person name="Veneault-Fourrey C."/>
            <person name="LaButti K."/>
            <person name="Lindquist E.A."/>
            <person name="Lipzen A."/>
            <person name="Lundell T."/>
            <person name="Morin E."/>
            <person name="Murat C."/>
            <person name="Sun H."/>
            <person name="Tunlid A."/>
            <person name="Henrissat B."/>
            <person name="Grigoriev I.V."/>
            <person name="Hibbett D.S."/>
            <person name="Martin F."/>
            <person name="Nordberg H.P."/>
            <person name="Cantor M.N."/>
            <person name="Hua S.X."/>
        </authorList>
    </citation>
    <scope>NUCLEOTIDE SEQUENCE [LARGE SCALE GENOMIC DNA]</scope>
    <source>
        <strain evidence="4 5">MUT 4182</strain>
    </source>
</reference>
<dbReference type="InterPro" id="IPR011990">
    <property type="entry name" value="TPR-like_helical_dom_sf"/>
</dbReference>
<feature type="repeat" description="TPR" evidence="1">
    <location>
        <begin position="564"/>
        <end position="597"/>
    </location>
</feature>
<reference evidence="5" key="2">
    <citation type="submission" date="2015-01" db="EMBL/GenBank/DDBJ databases">
        <title>Evolutionary Origins and Diversification of the Mycorrhizal Mutualists.</title>
        <authorList>
            <consortium name="DOE Joint Genome Institute"/>
            <consortium name="Mycorrhizal Genomics Consortium"/>
            <person name="Kohler A."/>
            <person name="Kuo A."/>
            <person name="Nagy L.G."/>
            <person name="Floudas D."/>
            <person name="Copeland A."/>
            <person name="Barry K.W."/>
            <person name="Cichocki N."/>
            <person name="Veneault-Fourrey C."/>
            <person name="LaButti K."/>
            <person name="Lindquist E.A."/>
            <person name="Lipzen A."/>
            <person name="Lundell T."/>
            <person name="Morin E."/>
            <person name="Murat C."/>
            <person name="Riley R."/>
            <person name="Ohm R."/>
            <person name="Sun H."/>
            <person name="Tunlid A."/>
            <person name="Henrissat B."/>
            <person name="Grigoriev I.V."/>
            <person name="Hibbett D.S."/>
            <person name="Martin F."/>
        </authorList>
    </citation>
    <scope>NUCLEOTIDE SEQUENCE [LARGE SCALE GENOMIC DNA]</scope>
    <source>
        <strain evidence="5">MUT 4182</strain>
    </source>
</reference>
<dbReference type="HOGENOM" id="CLU_000288_7_37_1"/>
<dbReference type="AlphaFoldDB" id="A0A0C3KAL8"/>
<dbReference type="Proteomes" id="UP000054248">
    <property type="component" value="Unassembled WGS sequence"/>
</dbReference>
<protein>
    <recommendedName>
        <fullName evidence="3">Protein kinase domain-containing protein</fullName>
    </recommendedName>
</protein>
<accession>A0A0C3KAL8</accession>
<dbReference type="SUPFAM" id="SSF48452">
    <property type="entry name" value="TPR-like"/>
    <property type="match status" value="3"/>
</dbReference>
<evidence type="ECO:0000256" key="1">
    <source>
        <dbReference type="PROSITE-ProRule" id="PRU00339"/>
    </source>
</evidence>
<dbReference type="InterPro" id="IPR000719">
    <property type="entry name" value="Prot_kinase_dom"/>
</dbReference>
<feature type="domain" description="Protein kinase" evidence="3">
    <location>
        <begin position="75"/>
        <end position="386"/>
    </location>
</feature>